<feature type="region of interest" description="Disordered" evidence="1">
    <location>
        <begin position="107"/>
        <end position="141"/>
    </location>
</feature>
<gene>
    <name evidence="2" type="ORF">CRM22_000281</name>
</gene>
<sequence length="186" mass="21086">MIDAMRDLSNRPVATSAKLMSNVFVQKTCQQSSGAEKNQQTMPTSELNPKQLSLASAYCGLWSDLVEKRELTRSNIVSSPNDMRQSDMVRLAQNKFMRSIVTNANFRTHKPPDDITITQDHYRRSSGPPTQQTDQNKLSSLRDIEQWEGKIEDLVIEEKRSLASPKSWLRKFGNPGQKSSKSEKPT</sequence>
<feature type="region of interest" description="Disordered" evidence="1">
    <location>
        <begin position="165"/>
        <end position="186"/>
    </location>
</feature>
<name>A0A4V3SHC4_OPIFE</name>
<evidence type="ECO:0000313" key="3">
    <source>
        <dbReference type="Proteomes" id="UP000308267"/>
    </source>
</evidence>
<evidence type="ECO:0000256" key="1">
    <source>
        <dbReference type="SAM" id="MobiDB-lite"/>
    </source>
</evidence>
<accession>A0A4V3SHC4</accession>
<dbReference type="EMBL" id="SJOL01000476">
    <property type="protein sequence ID" value="TGZ75594.1"/>
    <property type="molecule type" value="Genomic_DNA"/>
</dbReference>
<organism evidence="2 3">
    <name type="scientific">Opisthorchis felineus</name>
    <dbReference type="NCBI Taxonomy" id="147828"/>
    <lineage>
        <taxon>Eukaryota</taxon>
        <taxon>Metazoa</taxon>
        <taxon>Spiralia</taxon>
        <taxon>Lophotrochozoa</taxon>
        <taxon>Platyhelminthes</taxon>
        <taxon>Trematoda</taxon>
        <taxon>Digenea</taxon>
        <taxon>Opisthorchiida</taxon>
        <taxon>Opisthorchiata</taxon>
        <taxon>Opisthorchiidae</taxon>
        <taxon>Opisthorchis</taxon>
    </lineage>
</organism>
<evidence type="ECO:0000313" key="2">
    <source>
        <dbReference type="EMBL" id="TGZ75594.1"/>
    </source>
</evidence>
<keyword evidence="3" id="KW-1185">Reference proteome</keyword>
<comment type="caution">
    <text evidence="2">The sequence shown here is derived from an EMBL/GenBank/DDBJ whole genome shotgun (WGS) entry which is preliminary data.</text>
</comment>
<dbReference type="OrthoDB" id="18937at2759"/>
<dbReference type="AlphaFoldDB" id="A0A4V3SHC4"/>
<reference evidence="2 3" key="1">
    <citation type="journal article" date="2019" name="BMC Genomics">
        <title>New insights from Opisthorchis felineus genome: update on genomics of the epidemiologically important liver flukes.</title>
        <authorList>
            <person name="Ershov N.I."/>
            <person name="Mordvinov V.A."/>
            <person name="Prokhortchouk E.B."/>
            <person name="Pakharukova M.Y."/>
            <person name="Gunbin K.V."/>
            <person name="Ustyantsev K."/>
            <person name="Genaev M.A."/>
            <person name="Blinov A.G."/>
            <person name="Mazur A."/>
            <person name="Boulygina E."/>
            <person name="Tsygankova S."/>
            <person name="Khrameeva E."/>
            <person name="Chekanov N."/>
            <person name="Fan G."/>
            <person name="Xiao A."/>
            <person name="Zhang H."/>
            <person name="Xu X."/>
            <person name="Yang H."/>
            <person name="Solovyev V."/>
            <person name="Lee S.M."/>
            <person name="Liu X."/>
            <person name="Afonnikov D.A."/>
            <person name="Skryabin K.G."/>
        </authorList>
    </citation>
    <scope>NUCLEOTIDE SEQUENCE [LARGE SCALE GENOMIC DNA]</scope>
    <source>
        <strain evidence="2">AK-0245</strain>
        <tissue evidence="2">Whole organism</tissue>
    </source>
</reference>
<protein>
    <submittedName>
        <fullName evidence="2">Uncharacterized protein</fullName>
    </submittedName>
</protein>
<feature type="compositionally biased region" description="Polar residues" evidence="1">
    <location>
        <begin position="127"/>
        <end position="139"/>
    </location>
</feature>
<dbReference type="Proteomes" id="UP000308267">
    <property type="component" value="Unassembled WGS sequence"/>
</dbReference>
<proteinExistence type="predicted"/>